<dbReference type="OMA" id="CMIHRYA"/>
<gene>
    <name evidence="3 4" type="primary">LOC105947538</name>
</gene>
<dbReference type="AGR" id="Xenbase:XB-GENE-29089611"/>
<name>A0A8J1JH48_XENTR</name>
<accession>A0A8J1JH48</accession>
<evidence type="ECO:0000313" key="4">
    <source>
        <dbReference type="Xenbase" id="XB-GENE-29089611"/>
    </source>
</evidence>
<sequence length="592" mass="68303">MERKRKYVEEYLKYGFTNLISNGIEKPQCVLCKVVLSNESMKPSKLKRHLETAHSEHTKKDLEFFRRHETSCKRQRLDQAGSFQQSNKVLIQASYEVALEIAKQKKPHTIGEKLIKPCMLKMVKLVLGDSSEAKMQGISLSNNTIQRRITDMSEDVKEQILNEIKASPLFSFQVDESTDISSCAQLLVFVKYIHSDDIKEEFLFCSGLESTTKSQDIMEKINAFFETGGLKWENVCGVCTDGAPSMLGSKSGFQKKVKELAPQAKGIHCMIHRYALASKTLSIPLQAVLDSVIKIVNYIKSGALKTRLFKELCKDMDSNHEVLFFYTAVRWLSKGNVVNRFFELKDEIKLFLDVQEKHDLLVYFNDKAWLERVAYLADILEQQNKLNLKLQGKETNIIVFHDNLCAFLSKLQNWRRKVNIGNIAMFEKLCSVVDESGGEINKKLKEEIVGHLESLEKELERYFPKLKEEETTFTRNPFSASLDITNIPNELQDEFIDLRNDSSARNLFNEKLLTQFWCSMYHSYPNVTMLAFRILIPFVSTYLCESGFSTLLRLKTKERNQLNVENDMRLALTNTQPRISRLVDKLQFQPSH</sequence>
<proteinExistence type="predicted"/>
<dbReference type="KEGG" id="xtr:105947538"/>
<dbReference type="SUPFAM" id="SSF53098">
    <property type="entry name" value="Ribonuclease H-like"/>
    <property type="match status" value="1"/>
</dbReference>
<dbReference type="Pfam" id="PF05699">
    <property type="entry name" value="Dimer_Tnp_hAT"/>
    <property type="match status" value="1"/>
</dbReference>
<evidence type="ECO:0000313" key="3">
    <source>
        <dbReference type="RefSeq" id="XP_031757194.1"/>
    </source>
</evidence>
<evidence type="ECO:0000259" key="1">
    <source>
        <dbReference type="Pfam" id="PF05699"/>
    </source>
</evidence>
<organism evidence="2 3">
    <name type="scientific">Xenopus tropicalis</name>
    <name type="common">Western clawed frog</name>
    <name type="synonym">Silurana tropicalis</name>
    <dbReference type="NCBI Taxonomy" id="8364"/>
    <lineage>
        <taxon>Eukaryota</taxon>
        <taxon>Metazoa</taxon>
        <taxon>Chordata</taxon>
        <taxon>Craniata</taxon>
        <taxon>Vertebrata</taxon>
        <taxon>Euteleostomi</taxon>
        <taxon>Amphibia</taxon>
        <taxon>Batrachia</taxon>
        <taxon>Anura</taxon>
        <taxon>Pipoidea</taxon>
        <taxon>Pipidae</taxon>
        <taxon>Xenopodinae</taxon>
        <taxon>Xenopus</taxon>
        <taxon>Silurana</taxon>
    </lineage>
</organism>
<dbReference type="OrthoDB" id="6144063at2759"/>
<dbReference type="RefSeq" id="XP_031757194.1">
    <property type="nucleotide sequence ID" value="XM_031901334.1"/>
</dbReference>
<keyword evidence="2" id="KW-1185">Reference proteome</keyword>
<dbReference type="GO" id="GO:0046983">
    <property type="term" value="F:protein dimerization activity"/>
    <property type="evidence" value="ECO:0007669"/>
    <property type="project" value="InterPro"/>
</dbReference>
<protein>
    <submittedName>
        <fullName evidence="3">Zinc finger BED domain-containing protein 5</fullName>
    </submittedName>
</protein>
<dbReference type="PANTHER" id="PTHR45913">
    <property type="entry name" value="EPM2A-INTERACTING PROTEIN 1"/>
    <property type="match status" value="1"/>
</dbReference>
<dbReference type="AlphaFoldDB" id="A0A8J1JH48"/>
<dbReference type="InterPro" id="IPR012337">
    <property type="entry name" value="RNaseH-like_sf"/>
</dbReference>
<dbReference type="InterPro" id="IPR008906">
    <property type="entry name" value="HATC_C_dom"/>
</dbReference>
<reference evidence="3" key="1">
    <citation type="submission" date="2025-08" db="UniProtKB">
        <authorList>
            <consortium name="RefSeq"/>
        </authorList>
    </citation>
    <scope>IDENTIFICATION</scope>
    <source>
        <strain evidence="3">Nigerian</strain>
        <tissue evidence="3">Liver and blood</tissue>
    </source>
</reference>
<dbReference type="Xenbase" id="XB-GENE-29089611">
    <property type="gene designation" value="LOC105947538"/>
</dbReference>
<evidence type="ECO:0000313" key="2">
    <source>
        <dbReference type="Proteomes" id="UP000008143"/>
    </source>
</evidence>
<feature type="domain" description="HAT C-terminal dimerisation" evidence="1">
    <location>
        <begin position="512"/>
        <end position="574"/>
    </location>
</feature>
<dbReference type="Proteomes" id="UP000008143">
    <property type="component" value="Chromosome 4"/>
</dbReference>
<dbReference type="GeneID" id="105947538"/>
<dbReference type="PANTHER" id="PTHR45913:SF22">
    <property type="entry name" value="SCAN BOX DOMAIN-CONTAINING PROTEIN"/>
    <property type="match status" value="1"/>
</dbReference>